<gene>
    <name evidence="1" type="ORF">Amon02_001078800</name>
</gene>
<sequence>MCLEHVEPKNDVKKEEPEPVVSATPTPAPAPAPASTSTETPAVKKQESFIPIVPSKRPHKKSVVVPSPVPVPVPVPVSSPEPASLKDTASSLSASKELKEGDLFAAPPKIPSARPARQSSSGSVASTSSLLDIYGNESEENSMVAEDEDEDDGVNQVPVGLGSTDAGDQTALEDSVTDQSDVSGLENKTKSFTNQDVVEVRDVSAATPCRVLDELEDDDEDSPSDDKTNVGAEHKVEPVYWTR</sequence>
<name>A0ACB5U281_AMBMO</name>
<dbReference type="EMBL" id="BSXS01011096">
    <property type="protein sequence ID" value="GME99669.1"/>
    <property type="molecule type" value="Genomic_DNA"/>
</dbReference>
<evidence type="ECO:0000313" key="2">
    <source>
        <dbReference type="Proteomes" id="UP001165064"/>
    </source>
</evidence>
<dbReference type="Proteomes" id="UP001165064">
    <property type="component" value="Unassembled WGS sequence"/>
</dbReference>
<reference evidence="1" key="1">
    <citation type="submission" date="2023-04" db="EMBL/GenBank/DDBJ databases">
        <title>Ambrosiozyma monospora NBRC 10751.</title>
        <authorList>
            <person name="Ichikawa N."/>
            <person name="Sato H."/>
            <person name="Tonouchi N."/>
        </authorList>
    </citation>
    <scope>NUCLEOTIDE SEQUENCE</scope>
    <source>
        <strain evidence="1">NBRC 10751</strain>
    </source>
</reference>
<protein>
    <submittedName>
        <fullName evidence="1">Unnamed protein product</fullName>
    </submittedName>
</protein>
<proteinExistence type="predicted"/>
<evidence type="ECO:0000313" key="1">
    <source>
        <dbReference type="EMBL" id="GME99669.1"/>
    </source>
</evidence>
<keyword evidence="2" id="KW-1185">Reference proteome</keyword>
<accession>A0ACB5U281</accession>
<organism evidence="1 2">
    <name type="scientific">Ambrosiozyma monospora</name>
    <name type="common">Yeast</name>
    <name type="synonym">Endomycopsis monosporus</name>
    <dbReference type="NCBI Taxonomy" id="43982"/>
    <lineage>
        <taxon>Eukaryota</taxon>
        <taxon>Fungi</taxon>
        <taxon>Dikarya</taxon>
        <taxon>Ascomycota</taxon>
        <taxon>Saccharomycotina</taxon>
        <taxon>Pichiomycetes</taxon>
        <taxon>Pichiales</taxon>
        <taxon>Pichiaceae</taxon>
        <taxon>Ambrosiozyma</taxon>
    </lineage>
</organism>
<comment type="caution">
    <text evidence="1">The sequence shown here is derived from an EMBL/GenBank/DDBJ whole genome shotgun (WGS) entry which is preliminary data.</text>
</comment>